<sequence length="434" mass="47830">MSAAVQGDVEVALHGAPVPINRAEGDFPSDRPTTFTDGYNRSQVLVPIEDLHRETAEVQRWRHDISAALGVRPGELNLTLAGAVEKIGDLRRDSEARARERARAFNFDGFMEGLVVEGLQRSARRASDTADHLAAECDRLTAERDAAQARVAELGRWSSLGSIDYRGLLDKIAGVIGVGEEQGGYHYADLPKLVGEYGTQCHLAGQSLAARHAQDDIDRLTAERDAEQAISAAQRQSYAHLSAEFATALTQLRETRDLTVWLTDEIGENADGATLIDLVRRYADERVGEVPTVAQHATVGPDQALPAPDASNPMHWRFVADLLEFAGSESDLHQYNEIAADEVRFNARTLRAEADRLESETAADKALVPSDVPADQPWLVKCSNREWWGFRRRIQHRQSEWYLLGVTHGGVKFAADRDVELISPLGPNTEDGDR</sequence>
<feature type="coiled-coil region" evidence="1">
    <location>
        <begin position="123"/>
        <end position="150"/>
    </location>
</feature>
<dbReference type="GeneID" id="29068953"/>
<accession>A0A1B3AZY2</accession>
<name>A0A1B3AZY2_9CAUD</name>
<evidence type="ECO:0000313" key="3">
    <source>
        <dbReference type="Proteomes" id="UP000201149"/>
    </source>
</evidence>
<dbReference type="RefSeq" id="YP_009292438.1">
    <property type="nucleotide sequence ID" value="NC_031122.1"/>
</dbReference>
<protein>
    <submittedName>
        <fullName evidence="2">Uncharacterized protein</fullName>
    </submittedName>
</protein>
<keyword evidence="3" id="KW-1185">Reference proteome</keyword>
<dbReference type="KEGG" id="vg:29068953"/>
<gene>
    <name evidence="2" type="primary">47</name>
    <name evidence="2" type="ORF">SEA_EYRE_47</name>
</gene>
<evidence type="ECO:0000313" key="2">
    <source>
        <dbReference type="EMBL" id="AOE44327.1"/>
    </source>
</evidence>
<dbReference type="EMBL" id="KX557277">
    <property type="protein sequence ID" value="AOE44327.1"/>
    <property type="molecule type" value="Genomic_DNA"/>
</dbReference>
<keyword evidence="1" id="KW-0175">Coiled coil</keyword>
<reference evidence="3" key="1">
    <citation type="submission" date="2016-07" db="EMBL/GenBank/DDBJ databases">
        <authorList>
            <person name="Florea S."/>
            <person name="Webb J.S."/>
            <person name="Jaromczyk J."/>
            <person name="Schardl C.L."/>
        </authorList>
    </citation>
    <scope>NUCLEOTIDE SEQUENCE [LARGE SCALE GENOMIC DNA]</scope>
</reference>
<dbReference type="OrthoDB" id="41602at10239"/>
<dbReference type="Proteomes" id="UP000201149">
    <property type="component" value="Segment"/>
</dbReference>
<evidence type="ECO:0000256" key="1">
    <source>
        <dbReference type="SAM" id="Coils"/>
    </source>
</evidence>
<proteinExistence type="predicted"/>
<organism evidence="2 3">
    <name type="scientific">Gordonia phage Eyre</name>
    <dbReference type="NCBI Taxonomy" id="1887646"/>
    <lineage>
        <taxon>Viruses</taxon>
        <taxon>Duplodnaviria</taxon>
        <taxon>Heunggongvirae</taxon>
        <taxon>Uroviricota</taxon>
        <taxon>Caudoviricetes</taxon>
        <taxon>Eyrevirus</taxon>
        <taxon>Eyrevirus eyre</taxon>
    </lineage>
</organism>